<reference evidence="2" key="1">
    <citation type="submission" date="2019-05" db="EMBL/GenBank/DDBJ databases">
        <title>Annotation for the trematode Paragonimus heterotremus.</title>
        <authorList>
            <person name="Choi Y.-J."/>
        </authorList>
    </citation>
    <scope>NUCLEOTIDE SEQUENCE</scope>
    <source>
        <strain evidence="2">LC</strain>
    </source>
</reference>
<dbReference type="Proteomes" id="UP000748531">
    <property type="component" value="Unassembled WGS sequence"/>
</dbReference>
<gene>
    <name evidence="2" type="ORF">PHET_05195</name>
</gene>
<keyword evidence="3" id="KW-1185">Reference proteome</keyword>
<evidence type="ECO:0000313" key="3">
    <source>
        <dbReference type="Proteomes" id="UP000748531"/>
    </source>
</evidence>
<organism evidence="2 3">
    <name type="scientific">Paragonimus heterotremus</name>
    <dbReference type="NCBI Taxonomy" id="100268"/>
    <lineage>
        <taxon>Eukaryota</taxon>
        <taxon>Metazoa</taxon>
        <taxon>Spiralia</taxon>
        <taxon>Lophotrochozoa</taxon>
        <taxon>Platyhelminthes</taxon>
        <taxon>Trematoda</taxon>
        <taxon>Digenea</taxon>
        <taxon>Plagiorchiida</taxon>
        <taxon>Troglotremata</taxon>
        <taxon>Troglotrematidae</taxon>
        <taxon>Paragonimus</taxon>
    </lineage>
</organism>
<name>A0A8J4WI30_9TREM</name>
<dbReference type="AlphaFoldDB" id="A0A8J4WI30"/>
<evidence type="ECO:0000256" key="1">
    <source>
        <dbReference type="SAM" id="MobiDB-lite"/>
    </source>
</evidence>
<protein>
    <submittedName>
        <fullName evidence="2">Uncharacterized protein</fullName>
    </submittedName>
</protein>
<proteinExistence type="predicted"/>
<comment type="caution">
    <text evidence="2">The sequence shown here is derived from an EMBL/GenBank/DDBJ whole genome shotgun (WGS) entry which is preliminary data.</text>
</comment>
<sequence>MRSSSFSASTLIIPRQYWNGVLIANTGPADYGAYVIPYDEESLKLKEMPRFQEKHAVKSTSNSHTVNSPQAALGLPSAPKKKKSSLPLGNLEYELQISCVFRLCHHVSWCTWPTVCDSFHGIRRRTSTEHQPDSLKFLHKIIKLTLYNHTRKSGQDIKIPGKLTLKKLDNSCTSMNPGNLHKFNWFYKSTRALRFDQFVCYDYSGVYNLYNLAQVAHIKNWKITAIPNPF</sequence>
<feature type="compositionally biased region" description="Polar residues" evidence="1">
    <location>
        <begin position="58"/>
        <end position="70"/>
    </location>
</feature>
<dbReference type="OrthoDB" id="6258424at2759"/>
<evidence type="ECO:0000313" key="2">
    <source>
        <dbReference type="EMBL" id="KAF5401361.1"/>
    </source>
</evidence>
<dbReference type="EMBL" id="LUCH01002528">
    <property type="protein sequence ID" value="KAF5401361.1"/>
    <property type="molecule type" value="Genomic_DNA"/>
</dbReference>
<accession>A0A8J4WI30</accession>
<feature type="region of interest" description="Disordered" evidence="1">
    <location>
        <begin position="54"/>
        <end position="80"/>
    </location>
</feature>